<sequence length="115" mass="12572">MSRRMPAVVRTAFDAELSAARTSTTSEQRWAALERAHILSQPWPWPHTLAHGVMLRVALREGDRHEAIGQVVRLLVAAPGSALGRYPEGNTGRATVSLMQPMPVPADLAEILADR</sequence>
<gene>
    <name evidence="1" type="ORF">N801_09985</name>
</gene>
<protein>
    <recommendedName>
        <fullName evidence="3">DUF3703 domain-containing protein</fullName>
    </recommendedName>
</protein>
<evidence type="ECO:0000313" key="2">
    <source>
        <dbReference type="Proteomes" id="UP000030013"/>
    </source>
</evidence>
<dbReference type="eggNOG" id="COG0671">
    <property type="taxonomic scope" value="Bacteria"/>
</dbReference>
<evidence type="ECO:0000313" key="1">
    <source>
        <dbReference type="EMBL" id="KGN41003.1"/>
    </source>
</evidence>
<dbReference type="InterPro" id="IPR022172">
    <property type="entry name" value="DUF3703"/>
</dbReference>
<dbReference type="AlphaFoldDB" id="A0A0A0JV34"/>
<dbReference type="STRING" id="1385519.N801_09985"/>
<keyword evidence="2" id="KW-1185">Reference proteome</keyword>
<dbReference type="EMBL" id="AVPL01000026">
    <property type="protein sequence ID" value="KGN41003.1"/>
    <property type="molecule type" value="Genomic_DNA"/>
</dbReference>
<evidence type="ECO:0008006" key="3">
    <source>
        <dbReference type="Google" id="ProtNLM"/>
    </source>
</evidence>
<dbReference type="Proteomes" id="UP000030013">
    <property type="component" value="Unassembled WGS sequence"/>
</dbReference>
<dbReference type="Pfam" id="PF12487">
    <property type="entry name" value="DUF3703"/>
    <property type="match status" value="1"/>
</dbReference>
<comment type="caution">
    <text evidence="1">The sequence shown here is derived from an EMBL/GenBank/DDBJ whole genome shotgun (WGS) entry which is preliminary data.</text>
</comment>
<dbReference type="RefSeq" id="WP_245618386.1">
    <property type="nucleotide sequence ID" value="NZ_AVPL01000026.1"/>
</dbReference>
<accession>A0A0A0JV34</accession>
<organism evidence="1 2">
    <name type="scientific">Knoellia aerolata DSM 18566</name>
    <dbReference type="NCBI Taxonomy" id="1385519"/>
    <lineage>
        <taxon>Bacteria</taxon>
        <taxon>Bacillati</taxon>
        <taxon>Actinomycetota</taxon>
        <taxon>Actinomycetes</taxon>
        <taxon>Micrococcales</taxon>
        <taxon>Intrasporangiaceae</taxon>
        <taxon>Knoellia</taxon>
    </lineage>
</organism>
<reference evidence="1 2" key="1">
    <citation type="submission" date="2013-08" db="EMBL/GenBank/DDBJ databases">
        <title>The genome sequence of Knoellia aerolata.</title>
        <authorList>
            <person name="Zhu W."/>
            <person name="Wang G."/>
        </authorList>
    </citation>
    <scope>NUCLEOTIDE SEQUENCE [LARGE SCALE GENOMIC DNA]</scope>
    <source>
        <strain evidence="1 2">DSM 18566</strain>
    </source>
</reference>
<name>A0A0A0JV34_9MICO</name>
<proteinExistence type="predicted"/>